<gene>
    <name evidence="1" type="ORF">A2W52_03640</name>
</gene>
<evidence type="ECO:0008006" key="3">
    <source>
        <dbReference type="Google" id="ProtNLM"/>
    </source>
</evidence>
<dbReference type="AlphaFoldDB" id="A0A1G2MGY9"/>
<evidence type="ECO:0000313" key="2">
    <source>
        <dbReference type="Proteomes" id="UP000176493"/>
    </source>
</evidence>
<evidence type="ECO:0000313" key="1">
    <source>
        <dbReference type="EMBL" id="OHA22974.1"/>
    </source>
</evidence>
<reference evidence="1 2" key="1">
    <citation type="journal article" date="2016" name="Nat. Commun.">
        <title>Thousands of microbial genomes shed light on interconnected biogeochemical processes in an aquifer system.</title>
        <authorList>
            <person name="Anantharaman K."/>
            <person name="Brown C.T."/>
            <person name="Hug L.A."/>
            <person name="Sharon I."/>
            <person name="Castelle C.J."/>
            <person name="Probst A.J."/>
            <person name="Thomas B.C."/>
            <person name="Singh A."/>
            <person name="Wilkins M.J."/>
            <person name="Karaoz U."/>
            <person name="Brodie E.L."/>
            <person name="Williams K.H."/>
            <person name="Hubbard S.S."/>
            <person name="Banfield J.F."/>
        </authorList>
    </citation>
    <scope>NUCLEOTIDE SEQUENCE [LARGE SCALE GENOMIC DNA]</scope>
</reference>
<name>A0A1G2MGY9_9BACT</name>
<sequence>MKTVLNVKVDPKVKKAAKAAALELGLPLSLVVNESLKRFALQKAITFSAPLKPNKKLARWIKAAERDLKAGRNISPVFSNVEKGIEWLHS</sequence>
<dbReference type="Proteomes" id="UP000176493">
    <property type="component" value="Unassembled WGS sequence"/>
</dbReference>
<dbReference type="EMBL" id="MHRJ01000017">
    <property type="protein sequence ID" value="OHA22974.1"/>
    <property type="molecule type" value="Genomic_DNA"/>
</dbReference>
<accession>A0A1G2MGY9</accession>
<comment type="caution">
    <text evidence="1">The sequence shown here is derived from an EMBL/GenBank/DDBJ whole genome shotgun (WGS) entry which is preliminary data.</text>
</comment>
<dbReference type="Gene3D" id="1.10.1220.10">
    <property type="entry name" value="Met repressor-like"/>
    <property type="match status" value="1"/>
</dbReference>
<dbReference type="InterPro" id="IPR013321">
    <property type="entry name" value="Arc_rbn_hlx_hlx"/>
</dbReference>
<dbReference type="GO" id="GO:0006355">
    <property type="term" value="P:regulation of DNA-templated transcription"/>
    <property type="evidence" value="ECO:0007669"/>
    <property type="project" value="InterPro"/>
</dbReference>
<proteinExistence type="predicted"/>
<protein>
    <recommendedName>
        <fullName evidence="3">Damage-inducible protein J</fullName>
    </recommendedName>
</protein>
<organism evidence="1 2">
    <name type="scientific">Candidatus Taylorbacteria bacterium RIFCSPHIGHO2_02_49_25</name>
    <dbReference type="NCBI Taxonomy" id="1802305"/>
    <lineage>
        <taxon>Bacteria</taxon>
        <taxon>Candidatus Tayloriibacteriota</taxon>
    </lineage>
</organism>